<dbReference type="Proteomes" id="UP000293568">
    <property type="component" value="Chromosome"/>
</dbReference>
<reference evidence="1 2" key="1">
    <citation type="submission" date="2019-01" db="EMBL/GenBank/DDBJ databases">
        <title>Genome sequencing of strain FW100M-2.</title>
        <authorList>
            <person name="Heo J."/>
            <person name="Kim S.-J."/>
            <person name="Kim J.-S."/>
            <person name="Hong S.-B."/>
            <person name="Kwon S.-W."/>
        </authorList>
    </citation>
    <scope>NUCLEOTIDE SEQUENCE [LARGE SCALE GENOMIC DNA]</scope>
    <source>
        <strain evidence="1 2">FW100M-2</strain>
    </source>
</reference>
<sequence>MAGPSEIPEQENDRKLCPEDAHFQHGKRFLSEHDQTDQLLWTLRCEGVIKPNEQPVIVDLQNPSDLSKMPF</sequence>
<evidence type="ECO:0000313" key="2">
    <source>
        <dbReference type="Proteomes" id="UP000293568"/>
    </source>
</evidence>
<dbReference type="OrthoDB" id="2990399at2"/>
<keyword evidence="2" id="KW-1185">Reference proteome</keyword>
<dbReference type="KEGG" id="pprt:ET464_16500"/>
<gene>
    <name evidence="1" type="ORF">ET464_16500</name>
</gene>
<dbReference type="EMBL" id="CP035492">
    <property type="protein sequence ID" value="QAY67748.1"/>
    <property type="molecule type" value="Genomic_DNA"/>
</dbReference>
<proteinExistence type="predicted"/>
<dbReference type="AlphaFoldDB" id="A0A4P6FB52"/>
<evidence type="ECO:0000313" key="1">
    <source>
        <dbReference type="EMBL" id="QAY67748.1"/>
    </source>
</evidence>
<name>A0A4P6FB52_9BACL</name>
<protein>
    <submittedName>
        <fullName evidence="1">Uncharacterized protein</fullName>
    </submittedName>
</protein>
<accession>A0A4P6FB52</accession>
<organism evidence="1 2">
    <name type="scientific">Paenibacillus protaetiae</name>
    <dbReference type="NCBI Taxonomy" id="2509456"/>
    <lineage>
        <taxon>Bacteria</taxon>
        <taxon>Bacillati</taxon>
        <taxon>Bacillota</taxon>
        <taxon>Bacilli</taxon>
        <taxon>Bacillales</taxon>
        <taxon>Paenibacillaceae</taxon>
        <taxon>Paenibacillus</taxon>
    </lineage>
</organism>
<dbReference type="RefSeq" id="WP_129442848.1">
    <property type="nucleotide sequence ID" value="NZ_CP035492.1"/>
</dbReference>